<proteinExistence type="predicted"/>
<sequence>MKNALIALALGPPLLWGCTSSPPEPTSRSAQFTDYPRQLLETFEISCDGPGEQFRKTKSTQFECLSALPPDTTAFLILSYDGSTQDLPKGIRRLSARRNTAGYRVDAELFFLIPQKEGAPVKVPIESAALDQELTTLYRYFGGMPL</sequence>
<organism evidence="1 2">
    <name type="scientific">Ruegeria intermedia</name>
    <dbReference type="NCBI Taxonomy" id="996115"/>
    <lineage>
        <taxon>Bacteria</taxon>
        <taxon>Pseudomonadati</taxon>
        <taxon>Pseudomonadota</taxon>
        <taxon>Alphaproteobacteria</taxon>
        <taxon>Rhodobacterales</taxon>
        <taxon>Roseobacteraceae</taxon>
        <taxon>Ruegeria</taxon>
    </lineage>
</organism>
<keyword evidence="2" id="KW-1185">Reference proteome</keyword>
<gene>
    <name evidence="1" type="ORF">SAMN05444279_102101</name>
</gene>
<accession>A0A1M4TB95</accession>
<evidence type="ECO:0000313" key="1">
    <source>
        <dbReference type="EMBL" id="SHE41713.1"/>
    </source>
</evidence>
<dbReference type="OrthoDB" id="7724709at2"/>
<name>A0A1M4TB95_9RHOB</name>
<dbReference type="AlphaFoldDB" id="A0A1M4TB95"/>
<evidence type="ECO:0000313" key="2">
    <source>
        <dbReference type="Proteomes" id="UP000325134"/>
    </source>
</evidence>
<dbReference type="Proteomes" id="UP000325134">
    <property type="component" value="Unassembled WGS sequence"/>
</dbReference>
<protein>
    <submittedName>
        <fullName evidence="1">Uncharacterized protein</fullName>
    </submittedName>
</protein>
<dbReference type="EMBL" id="FQVK01000002">
    <property type="protein sequence ID" value="SHE41713.1"/>
    <property type="molecule type" value="Genomic_DNA"/>
</dbReference>
<reference evidence="1 2" key="1">
    <citation type="submission" date="2016-11" db="EMBL/GenBank/DDBJ databases">
        <authorList>
            <person name="Varghese N."/>
            <person name="Submissions S."/>
        </authorList>
    </citation>
    <scope>NUCLEOTIDE SEQUENCE [LARGE SCALE GENOMIC DNA]</scope>
    <source>
        <strain evidence="1 2">DSM 29341</strain>
    </source>
</reference>